<dbReference type="EMBL" id="JBBJCI010000202">
    <property type="protein sequence ID" value="KAK7241367.1"/>
    <property type="molecule type" value="Genomic_DNA"/>
</dbReference>
<feature type="region of interest" description="Disordered" evidence="1">
    <location>
        <begin position="355"/>
        <end position="374"/>
    </location>
</feature>
<organism evidence="2 3">
    <name type="scientific">Aureococcus anophagefferens</name>
    <name type="common">Harmful bloom alga</name>
    <dbReference type="NCBI Taxonomy" id="44056"/>
    <lineage>
        <taxon>Eukaryota</taxon>
        <taxon>Sar</taxon>
        <taxon>Stramenopiles</taxon>
        <taxon>Ochrophyta</taxon>
        <taxon>Pelagophyceae</taxon>
        <taxon>Pelagomonadales</taxon>
        <taxon>Pelagomonadaceae</taxon>
        <taxon>Aureococcus</taxon>
    </lineage>
</organism>
<name>A0ABR1FYP0_AURAN</name>
<keyword evidence="3" id="KW-1185">Reference proteome</keyword>
<feature type="region of interest" description="Disordered" evidence="1">
    <location>
        <begin position="84"/>
        <end position="165"/>
    </location>
</feature>
<accession>A0ABR1FYP0</accession>
<reference evidence="2 3" key="1">
    <citation type="submission" date="2024-03" db="EMBL/GenBank/DDBJ databases">
        <title>Aureococcus anophagefferens CCMP1851 and Kratosvirus quantuckense: Draft genome of a second virus-susceptible host strain in the model system.</title>
        <authorList>
            <person name="Chase E."/>
            <person name="Truchon A.R."/>
            <person name="Schepens W."/>
            <person name="Wilhelm S.W."/>
        </authorList>
    </citation>
    <scope>NUCLEOTIDE SEQUENCE [LARGE SCALE GENOMIC DNA]</scope>
    <source>
        <strain evidence="2 3">CCMP1851</strain>
    </source>
</reference>
<proteinExistence type="predicted"/>
<evidence type="ECO:0000256" key="1">
    <source>
        <dbReference type="SAM" id="MobiDB-lite"/>
    </source>
</evidence>
<protein>
    <submittedName>
        <fullName evidence="2">Ribonuclease</fullName>
    </submittedName>
</protein>
<evidence type="ECO:0000313" key="3">
    <source>
        <dbReference type="Proteomes" id="UP001363151"/>
    </source>
</evidence>
<gene>
    <name evidence="2" type="ORF">SO694_00059070</name>
</gene>
<dbReference type="Proteomes" id="UP001363151">
    <property type="component" value="Unassembled WGS sequence"/>
</dbReference>
<sequence>MAEPMRVLLVADEPLDAKADGSKQRSLMATLPAGKAVKASSLLKKFAGHFGVDLAALELRTSRGDALGARDVVERDGDAAQTVLTVARRADAPPAAPPRRRAAPPRPGRPAPARGRRWAPAAPAPPPPPEAPPAAPAPAGAAAPTKKKKKREKPCKAAPSSTGAENGRDVVAMFDDDNFYAPTFIEIMLRHLLDSGACVSLSGFYGYATDEAMGHAVCTQWEYYRNVGGRGETQLFWKSADDVHPDEFKEEIRDADGVAWKRAEAGVEWRPASRKEIPNLELLRLFDDWHGARRVFDGVFATPVDPEGEQAPDDWYDLPDTMKANIHVRPRRVRPSDVADLESDGEDEYEAIAAREKRAAEASEAARKKREGTA</sequence>
<comment type="caution">
    <text evidence="2">The sequence shown here is derived from an EMBL/GenBank/DDBJ whole genome shotgun (WGS) entry which is preliminary data.</text>
</comment>
<evidence type="ECO:0000313" key="2">
    <source>
        <dbReference type="EMBL" id="KAK7241367.1"/>
    </source>
</evidence>
<feature type="compositionally biased region" description="Pro residues" evidence="1">
    <location>
        <begin position="122"/>
        <end position="136"/>
    </location>
</feature>